<keyword evidence="1" id="KW-0732">Signal</keyword>
<reference evidence="2" key="2">
    <citation type="submission" date="2020-09" db="EMBL/GenBank/DDBJ databases">
        <authorList>
            <person name="Sun Q."/>
            <person name="Zhou Y."/>
        </authorList>
    </citation>
    <scope>NUCLEOTIDE SEQUENCE</scope>
    <source>
        <strain evidence="2">CGMCC 1.16067</strain>
    </source>
</reference>
<protein>
    <recommendedName>
        <fullName evidence="1">Glucanase</fullName>
        <ecNumber evidence="1">3.2.1.-</ecNumber>
    </recommendedName>
</protein>
<dbReference type="Gene3D" id="3.20.20.40">
    <property type="entry name" value="1, 4-beta cellobiohydrolase"/>
    <property type="match status" value="1"/>
</dbReference>
<dbReference type="PANTHER" id="PTHR34876">
    <property type="match status" value="1"/>
</dbReference>
<feature type="chain" id="PRO_5039759615" description="Glucanase" evidence="1">
    <location>
        <begin position="31"/>
        <end position="405"/>
    </location>
</feature>
<comment type="similarity">
    <text evidence="1">Belongs to the glycosyl hydrolase family 6.</text>
</comment>
<gene>
    <name evidence="2" type="ORF">GCM10011519_34570</name>
</gene>
<keyword evidence="1" id="KW-0624">Polysaccharide degradation</keyword>
<dbReference type="EC" id="3.2.1.-" evidence="1"/>
<keyword evidence="3" id="KW-1185">Reference proteome</keyword>
<dbReference type="InterPro" id="IPR016288">
    <property type="entry name" value="Beta_cellobiohydrolase"/>
</dbReference>
<dbReference type="PRINTS" id="PR00733">
    <property type="entry name" value="GLHYDRLASE6"/>
</dbReference>
<evidence type="ECO:0000256" key="1">
    <source>
        <dbReference type="RuleBase" id="RU361186"/>
    </source>
</evidence>
<dbReference type="EMBL" id="BMKQ01000002">
    <property type="protein sequence ID" value="GGF57742.1"/>
    <property type="molecule type" value="Genomic_DNA"/>
</dbReference>
<dbReference type="GO" id="GO:0004553">
    <property type="term" value="F:hydrolase activity, hydrolyzing O-glycosyl compounds"/>
    <property type="evidence" value="ECO:0007669"/>
    <property type="project" value="InterPro"/>
</dbReference>
<dbReference type="Pfam" id="PF01341">
    <property type="entry name" value="Glyco_hydro_6"/>
    <property type="match status" value="1"/>
</dbReference>
<dbReference type="PANTHER" id="PTHR34876:SF4">
    <property type="entry name" value="1,4-BETA-D-GLUCAN CELLOBIOHYDROLASE C-RELATED"/>
    <property type="match status" value="1"/>
</dbReference>
<comment type="caution">
    <text evidence="2">The sequence shown here is derived from an EMBL/GenBank/DDBJ whole genome shotgun (WGS) entry which is preliminary data.</text>
</comment>
<keyword evidence="1" id="KW-0136">Cellulose degradation</keyword>
<sequence>MPRRSSLRRLAVACLLAGLVVSSTGGAVLAAPLPADAAPGAQAAADAAATAARAPAVARRAAATSFRLERARLHRSPTARVPSQNPLAGRTWGVYKGPGDQAWPPYEKATGETKTLLGAIALAPKAKWFGTWISESQIESKVRDYVANASGGDPETLVQATVFNLKPWEHEACTRLPTSAEQTSYKRWIDGFARGVGAQHTAIILQPDGPFAMCVPGGSGVPSGLISYAAQKFSALPHTAVYIDGGAADWPYKDVNGAVDFLVRDGIRYARGVALNSTHYSATGDEVERGTAIVTELARRGIADKHVVVNTSSNGRPFVFGDAPGKDPDNATVCASRTSTHCVTLGIRPTTDVANARWGLTAAQQEHARAYVDGYLWFGRPWLYRQADPFDMERALQLVRTTPYS</sequence>
<dbReference type="SUPFAM" id="SSF51989">
    <property type="entry name" value="Glycosyl hydrolases family 6, cellulases"/>
    <property type="match status" value="1"/>
</dbReference>
<dbReference type="InterPro" id="IPR036434">
    <property type="entry name" value="Beta_cellobiohydrolase_sf"/>
</dbReference>
<keyword evidence="1" id="KW-0119">Carbohydrate metabolism</keyword>
<proteinExistence type="inferred from homology"/>
<feature type="signal peptide" evidence="1">
    <location>
        <begin position="1"/>
        <end position="30"/>
    </location>
</feature>
<organism evidence="2 3">
    <name type="scientific">Marmoricola endophyticus</name>
    <dbReference type="NCBI Taxonomy" id="2040280"/>
    <lineage>
        <taxon>Bacteria</taxon>
        <taxon>Bacillati</taxon>
        <taxon>Actinomycetota</taxon>
        <taxon>Actinomycetes</taxon>
        <taxon>Propionibacteriales</taxon>
        <taxon>Nocardioidaceae</taxon>
        <taxon>Marmoricola</taxon>
    </lineage>
</organism>
<dbReference type="RefSeq" id="WP_188781332.1">
    <property type="nucleotide sequence ID" value="NZ_BMKQ01000002.1"/>
</dbReference>
<evidence type="ECO:0000313" key="2">
    <source>
        <dbReference type="EMBL" id="GGF57742.1"/>
    </source>
</evidence>
<reference evidence="2" key="1">
    <citation type="journal article" date="2014" name="Int. J. Syst. Evol. Microbiol.">
        <title>Complete genome sequence of Corynebacterium casei LMG S-19264T (=DSM 44701T), isolated from a smear-ripened cheese.</title>
        <authorList>
            <consortium name="US DOE Joint Genome Institute (JGI-PGF)"/>
            <person name="Walter F."/>
            <person name="Albersmeier A."/>
            <person name="Kalinowski J."/>
            <person name="Ruckert C."/>
        </authorList>
    </citation>
    <scope>NUCLEOTIDE SEQUENCE</scope>
    <source>
        <strain evidence="2">CGMCC 1.16067</strain>
    </source>
</reference>
<name>A0A917F8G1_9ACTN</name>
<keyword evidence="1" id="KW-0326">Glycosidase</keyword>
<keyword evidence="1" id="KW-0378">Hydrolase</keyword>
<dbReference type="GO" id="GO:0030245">
    <property type="term" value="P:cellulose catabolic process"/>
    <property type="evidence" value="ECO:0007669"/>
    <property type="project" value="UniProtKB-KW"/>
</dbReference>
<dbReference type="Proteomes" id="UP000649179">
    <property type="component" value="Unassembled WGS sequence"/>
</dbReference>
<evidence type="ECO:0000313" key="3">
    <source>
        <dbReference type="Proteomes" id="UP000649179"/>
    </source>
</evidence>
<dbReference type="AlphaFoldDB" id="A0A917F8G1"/>
<accession>A0A917F8G1</accession>